<protein>
    <submittedName>
        <fullName evidence="1">Uncharacterized protein</fullName>
    </submittedName>
</protein>
<dbReference type="EMBL" id="JARBHB010000004">
    <property type="protein sequence ID" value="KAJ8887295.1"/>
    <property type="molecule type" value="Genomic_DNA"/>
</dbReference>
<name>A0ABQ9HSD2_9NEOP</name>
<evidence type="ECO:0000313" key="2">
    <source>
        <dbReference type="Proteomes" id="UP001159363"/>
    </source>
</evidence>
<dbReference type="Proteomes" id="UP001159363">
    <property type="component" value="Chromosome X"/>
</dbReference>
<accession>A0ABQ9HSD2</accession>
<reference evidence="1 2" key="1">
    <citation type="submission" date="2023-02" db="EMBL/GenBank/DDBJ databases">
        <title>LHISI_Scaffold_Assembly.</title>
        <authorList>
            <person name="Stuart O.P."/>
            <person name="Cleave R."/>
            <person name="Magrath M.J.L."/>
            <person name="Mikheyev A.S."/>
        </authorList>
    </citation>
    <scope>NUCLEOTIDE SEQUENCE [LARGE SCALE GENOMIC DNA]</scope>
    <source>
        <strain evidence="1">Daus_M_001</strain>
        <tissue evidence="1">Leg muscle</tissue>
    </source>
</reference>
<comment type="caution">
    <text evidence="1">The sequence shown here is derived from an EMBL/GenBank/DDBJ whole genome shotgun (WGS) entry which is preliminary data.</text>
</comment>
<sequence>MDGPNDHVLREHNKTVLNIDSCDLHVVHNAFKTGYSATGWDIYEFRGCLYIHFRDALARREDYQSTTGSRDFPLKFVSYRWLENVPVAEKALGVIPKLKCFVENRKNDQDGEEIENLKNFKQIEKEIASLTWSAHELAQKANDHGEMTLIASSNALRRTAKEKTSQLDNLKNAITSLECP</sequence>
<proteinExistence type="predicted"/>
<evidence type="ECO:0000313" key="1">
    <source>
        <dbReference type="EMBL" id="KAJ8887295.1"/>
    </source>
</evidence>
<keyword evidence="2" id="KW-1185">Reference proteome</keyword>
<organism evidence="1 2">
    <name type="scientific">Dryococelus australis</name>
    <dbReference type="NCBI Taxonomy" id="614101"/>
    <lineage>
        <taxon>Eukaryota</taxon>
        <taxon>Metazoa</taxon>
        <taxon>Ecdysozoa</taxon>
        <taxon>Arthropoda</taxon>
        <taxon>Hexapoda</taxon>
        <taxon>Insecta</taxon>
        <taxon>Pterygota</taxon>
        <taxon>Neoptera</taxon>
        <taxon>Polyneoptera</taxon>
        <taxon>Phasmatodea</taxon>
        <taxon>Verophasmatodea</taxon>
        <taxon>Anareolatae</taxon>
        <taxon>Phasmatidae</taxon>
        <taxon>Eurycanthinae</taxon>
        <taxon>Dryococelus</taxon>
    </lineage>
</organism>
<gene>
    <name evidence="1" type="ORF">PR048_013510</name>
</gene>